<dbReference type="AlphaFoldDB" id="A0AAV1SSH2"/>
<proteinExistence type="predicted"/>
<comment type="caution">
    <text evidence="1">The sequence shown here is derived from an EMBL/GenBank/DDBJ whole genome shotgun (WGS) entry which is preliminary data.</text>
</comment>
<dbReference type="EMBL" id="CAWUPB010001195">
    <property type="protein sequence ID" value="CAK7355654.1"/>
    <property type="molecule type" value="Genomic_DNA"/>
</dbReference>
<reference evidence="1 2" key="1">
    <citation type="submission" date="2024-01" db="EMBL/GenBank/DDBJ databases">
        <authorList>
            <person name="Waweru B."/>
        </authorList>
    </citation>
    <scope>NUCLEOTIDE SEQUENCE [LARGE SCALE GENOMIC DNA]</scope>
</reference>
<dbReference type="Proteomes" id="UP001314170">
    <property type="component" value="Unassembled WGS sequence"/>
</dbReference>
<name>A0AAV1SSH2_9ROSI</name>
<protein>
    <submittedName>
        <fullName evidence="1">Uncharacterized protein</fullName>
    </submittedName>
</protein>
<gene>
    <name evidence="1" type="ORF">DCAF_LOCUS25914</name>
</gene>
<feature type="non-terminal residue" evidence="1">
    <location>
        <position position="1"/>
    </location>
</feature>
<sequence length="62" mass="6392">VGLNSTDSGVQSVLDMFSTGESTHLWTVGEGSIRSSIGCINEPTLSRFQASVNCQSDGSIGA</sequence>
<organism evidence="1 2">
    <name type="scientific">Dovyalis caffra</name>
    <dbReference type="NCBI Taxonomy" id="77055"/>
    <lineage>
        <taxon>Eukaryota</taxon>
        <taxon>Viridiplantae</taxon>
        <taxon>Streptophyta</taxon>
        <taxon>Embryophyta</taxon>
        <taxon>Tracheophyta</taxon>
        <taxon>Spermatophyta</taxon>
        <taxon>Magnoliopsida</taxon>
        <taxon>eudicotyledons</taxon>
        <taxon>Gunneridae</taxon>
        <taxon>Pentapetalae</taxon>
        <taxon>rosids</taxon>
        <taxon>fabids</taxon>
        <taxon>Malpighiales</taxon>
        <taxon>Salicaceae</taxon>
        <taxon>Flacourtieae</taxon>
        <taxon>Dovyalis</taxon>
    </lineage>
</organism>
<evidence type="ECO:0000313" key="2">
    <source>
        <dbReference type="Proteomes" id="UP001314170"/>
    </source>
</evidence>
<accession>A0AAV1SSH2</accession>
<keyword evidence="2" id="KW-1185">Reference proteome</keyword>
<evidence type="ECO:0000313" key="1">
    <source>
        <dbReference type="EMBL" id="CAK7355654.1"/>
    </source>
</evidence>